<protein>
    <submittedName>
        <fullName evidence="1">Transcriptional regulator</fullName>
    </submittedName>
</protein>
<accession>A0A0S6U919</accession>
<name>A0A0S6U919_NEOTH</name>
<sequence length="74" mass="8136">MSLNGLIHQSLEMVEELVAMPFLVAQKIWPEDSTSTTDQVINRAAGLSAGLATMPFKAIREIFEDDRQQSPSSS</sequence>
<dbReference type="AlphaFoldDB" id="A0A0S6U919"/>
<proteinExistence type="predicted"/>
<organism evidence="1">
    <name type="scientific">Moorella thermoacetica Y72</name>
    <dbReference type="NCBI Taxonomy" id="1325331"/>
    <lineage>
        <taxon>Bacteria</taxon>
        <taxon>Bacillati</taxon>
        <taxon>Bacillota</taxon>
        <taxon>Clostridia</taxon>
        <taxon>Neomoorellales</taxon>
        <taxon>Neomoorellaceae</taxon>
        <taxon>Neomoorella</taxon>
    </lineage>
</organism>
<evidence type="ECO:0000313" key="1">
    <source>
        <dbReference type="EMBL" id="GAF25482.1"/>
    </source>
</evidence>
<gene>
    <name evidence="1" type="ORF">MTY_0815</name>
</gene>
<dbReference type="RefSeq" id="WP_025773442.1">
    <property type="nucleotide sequence ID" value="NZ_DF238840.1"/>
</dbReference>
<dbReference type="EMBL" id="DF238840">
    <property type="protein sequence ID" value="GAF25482.1"/>
    <property type="molecule type" value="Genomic_DNA"/>
</dbReference>
<reference evidence="1" key="1">
    <citation type="journal article" date="2014" name="Gene">
        <title>Genome-guided analysis of transformation efficiency and carbon dioxide assimilation by Moorella thermoacetica Y72.</title>
        <authorList>
            <person name="Tsukahara K."/>
            <person name="Kita A."/>
            <person name="Nakashimada Y."/>
            <person name="Hoshino T."/>
            <person name="Murakami K."/>
        </authorList>
    </citation>
    <scope>NUCLEOTIDE SEQUENCE [LARGE SCALE GENOMIC DNA]</scope>
    <source>
        <strain evidence="1">Y72</strain>
    </source>
</reference>
<dbReference type="Proteomes" id="UP000063718">
    <property type="component" value="Unassembled WGS sequence"/>
</dbReference>